<organism evidence="2 3">
    <name type="scientific">Comamonas aquatica</name>
    <dbReference type="NCBI Taxonomy" id="225991"/>
    <lineage>
        <taxon>Bacteria</taxon>
        <taxon>Pseudomonadati</taxon>
        <taxon>Pseudomonadota</taxon>
        <taxon>Betaproteobacteria</taxon>
        <taxon>Burkholderiales</taxon>
        <taxon>Comamonadaceae</taxon>
        <taxon>Comamonas</taxon>
    </lineage>
</organism>
<evidence type="ECO:0000256" key="1">
    <source>
        <dbReference type="SAM" id="Coils"/>
    </source>
</evidence>
<dbReference type="Proteomes" id="UP001161294">
    <property type="component" value="Unassembled WGS sequence"/>
</dbReference>
<dbReference type="RefSeq" id="WP_279852808.1">
    <property type="nucleotide sequence ID" value="NZ_JAOCIA010000005.1"/>
</dbReference>
<sequence length="163" mass="17562">MTGIAEGIAALSGIKTIIDGLSAIRDEAKAAEIKLALMGQLFEVRQALDTLQDQLATVKAEKAQLQQENLELQKRIDAMDEYDLIQVVGGAQVLAAKPTDGAAHRPPYYCHACHTDGKKSVLSFEHSTFGNAHFPAHLNCQRSEAHQLKLPGGTKAQQLGFAS</sequence>
<accession>A0AA42W093</accession>
<reference evidence="2" key="1">
    <citation type="submission" date="2022-09" db="EMBL/GenBank/DDBJ databases">
        <title>Intensive care unit water sources are persistently colonized with multi-drug resistant bacteria and are the site of extensive horizontal gene transfer of antibiotic resistance genes.</title>
        <authorList>
            <person name="Diorio-Toth L."/>
        </authorList>
    </citation>
    <scope>NUCLEOTIDE SEQUENCE</scope>
    <source>
        <strain evidence="2">GD03686</strain>
    </source>
</reference>
<gene>
    <name evidence="2" type="ORF">N5J23_04840</name>
</gene>
<protein>
    <submittedName>
        <fullName evidence="2">Uncharacterized protein</fullName>
    </submittedName>
</protein>
<keyword evidence="1" id="KW-0175">Coiled coil</keyword>
<proteinExistence type="predicted"/>
<evidence type="ECO:0000313" key="2">
    <source>
        <dbReference type="EMBL" id="MDH2004880.1"/>
    </source>
</evidence>
<name>A0AA42W093_9BURK</name>
<dbReference type="EMBL" id="JAOCJW010000006">
    <property type="protein sequence ID" value="MDH2004880.1"/>
    <property type="molecule type" value="Genomic_DNA"/>
</dbReference>
<comment type="caution">
    <text evidence="2">The sequence shown here is derived from an EMBL/GenBank/DDBJ whole genome shotgun (WGS) entry which is preliminary data.</text>
</comment>
<dbReference type="AlphaFoldDB" id="A0AA42W093"/>
<feature type="coiled-coil region" evidence="1">
    <location>
        <begin position="41"/>
        <end position="82"/>
    </location>
</feature>
<evidence type="ECO:0000313" key="3">
    <source>
        <dbReference type="Proteomes" id="UP001161294"/>
    </source>
</evidence>